<dbReference type="OrthoDB" id="5509504at2"/>
<accession>A0A6N7PWK7</accession>
<dbReference type="SUPFAM" id="SSF54637">
    <property type="entry name" value="Thioesterase/thiol ester dehydrase-isomerase"/>
    <property type="match status" value="1"/>
</dbReference>
<name>A0A6N7PWK7_9BACT</name>
<dbReference type="Gene3D" id="3.10.129.10">
    <property type="entry name" value="Hotdog Thioesterase"/>
    <property type="match status" value="1"/>
</dbReference>
<comment type="caution">
    <text evidence="1">The sequence shown here is derived from an EMBL/GenBank/DDBJ whole genome shotgun (WGS) entry which is preliminary data.</text>
</comment>
<dbReference type="AlphaFoldDB" id="A0A6N7PWK7"/>
<gene>
    <name evidence="1" type="ORF">GF068_31715</name>
</gene>
<sequence>MPLQPFDEAFLADLPYDPEVLLFDAIVELDPAEKRIVCRMPTDKPLPFTTSQRAHPLRHPRHVAGGTLVHASGMLGFIHSYYLHEMRHAAGWIGYGTHLYQVVFRKLVPPGEPILATCREVRGRRGATKQFVRYAFEFRHEGDVCYEGEQSAVWMKVGEGSPVVMGEEAGG</sequence>
<reference evidence="1 2" key="1">
    <citation type="submission" date="2019-10" db="EMBL/GenBank/DDBJ databases">
        <title>A soil myxobacterium in the family Polyangiaceae.</title>
        <authorList>
            <person name="Li Y."/>
            <person name="Wang J."/>
        </authorList>
    </citation>
    <scope>NUCLEOTIDE SEQUENCE [LARGE SCALE GENOMIC DNA]</scope>
    <source>
        <strain evidence="1 2">DSM 14734</strain>
    </source>
</reference>
<dbReference type="CDD" id="cd03440">
    <property type="entry name" value="hot_dog"/>
    <property type="match status" value="1"/>
</dbReference>
<evidence type="ECO:0000313" key="2">
    <source>
        <dbReference type="Proteomes" id="UP000440224"/>
    </source>
</evidence>
<organism evidence="1 2">
    <name type="scientific">Polyangium spumosum</name>
    <dbReference type="NCBI Taxonomy" id="889282"/>
    <lineage>
        <taxon>Bacteria</taxon>
        <taxon>Pseudomonadati</taxon>
        <taxon>Myxococcota</taxon>
        <taxon>Polyangia</taxon>
        <taxon>Polyangiales</taxon>
        <taxon>Polyangiaceae</taxon>
        <taxon>Polyangium</taxon>
    </lineage>
</organism>
<dbReference type="Proteomes" id="UP000440224">
    <property type="component" value="Unassembled WGS sequence"/>
</dbReference>
<dbReference type="RefSeq" id="WP_153823255.1">
    <property type="nucleotide sequence ID" value="NZ_WJIE01000011.1"/>
</dbReference>
<keyword evidence="2" id="KW-1185">Reference proteome</keyword>
<dbReference type="InterPro" id="IPR029069">
    <property type="entry name" value="HotDog_dom_sf"/>
</dbReference>
<evidence type="ECO:0000313" key="1">
    <source>
        <dbReference type="EMBL" id="MRG96458.1"/>
    </source>
</evidence>
<proteinExistence type="predicted"/>
<dbReference type="EMBL" id="WJIE01000011">
    <property type="protein sequence ID" value="MRG96458.1"/>
    <property type="molecule type" value="Genomic_DNA"/>
</dbReference>
<protein>
    <submittedName>
        <fullName evidence="1">Uncharacterized protein</fullName>
    </submittedName>
</protein>